<dbReference type="PANTHER" id="PTHR34978">
    <property type="entry name" value="POSSIBLE SENSOR-TRANSDUCER PROTEIN BLAR"/>
    <property type="match status" value="1"/>
</dbReference>
<proteinExistence type="predicted"/>
<dbReference type="Gene3D" id="3.30.2420.10">
    <property type="entry name" value="TonB"/>
    <property type="match status" value="1"/>
</dbReference>
<dbReference type="SUPFAM" id="SSF74653">
    <property type="entry name" value="TolA/TonB C-terminal domain"/>
    <property type="match status" value="1"/>
</dbReference>
<comment type="subcellular location">
    <subcellularLocation>
        <location evidence="1">Membrane</location>
        <topology evidence="1">Single-pass membrane protein</topology>
    </subcellularLocation>
</comment>
<feature type="transmembrane region" description="Helical" evidence="6">
    <location>
        <begin position="107"/>
        <end position="127"/>
    </location>
</feature>
<evidence type="ECO:0000313" key="8">
    <source>
        <dbReference type="EMBL" id="GAP65084.1"/>
    </source>
</evidence>
<protein>
    <submittedName>
        <fullName evidence="8">Peptidase M56 BlaR1</fullName>
    </submittedName>
</protein>
<evidence type="ECO:0000256" key="3">
    <source>
        <dbReference type="ARBA" id="ARBA00022989"/>
    </source>
</evidence>
<accession>A0A0K8QJS2</accession>
<dbReference type="Proteomes" id="UP000253740">
    <property type="component" value="Unassembled WGS sequence"/>
</dbReference>
<evidence type="ECO:0000313" key="9">
    <source>
        <dbReference type="Proteomes" id="UP000253740"/>
    </source>
</evidence>
<evidence type="ECO:0000259" key="7">
    <source>
        <dbReference type="PROSITE" id="PS52015"/>
    </source>
</evidence>
<evidence type="ECO:0000256" key="1">
    <source>
        <dbReference type="ARBA" id="ARBA00004167"/>
    </source>
</evidence>
<keyword evidence="2 6" id="KW-0812">Transmembrane</keyword>
<keyword evidence="4 6" id="KW-0472">Membrane</keyword>
<dbReference type="Pfam" id="PF03544">
    <property type="entry name" value="TonB_C"/>
    <property type="match status" value="1"/>
</dbReference>
<name>A0A0K8QJS2_9GAMM</name>
<evidence type="ECO:0000256" key="2">
    <source>
        <dbReference type="ARBA" id="ARBA00022692"/>
    </source>
</evidence>
<dbReference type="EMBL" id="DF970150">
    <property type="protein sequence ID" value="GAP65084.1"/>
    <property type="molecule type" value="Genomic_DNA"/>
</dbReference>
<keyword evidence="3 6" id="KW-1133">Transmembrane helix</keyword>
<feature type="compositionally biased region" description="Low complexity" evidence="5">
    <location>
        <begin position="390"/>
        <end position="446"/>
    </location>
</feature>
<feature type="transmembrane region" description="Helical" evidence="6">
    <location>
        <begin position="14"/>
        <end position="35"/>
    </location>
</feature>
<dbReference type="InterPro" id="IPR037682">
    <property type="entry name" value="TonB_C"/>
</dbReference>
<dbReference type="GO" id="GO:0055085">
    <property type="term" value="P:transmembrane transport"/>
    <property type="evidence" value="ECO:0007669"/>
    <property type="project" value="InterPro"/>
</dbReference>
<evidence type="ECO:0000256" key="5">
    <source>
        <dbReference type="SAM" id="MobiDB-lite"/>
    </source>
</evidence>
<dbReference type="InterPro" id="IPR052173">
    <property type="entry name" value="Beta-lactam_resp_regulator"/>
</dbReference>
<organism evidence="8">
    <name type="scientific">Mizugakiibacter sediminis</name>
    <dbReference type="NCBI Taxonomy" id="1475481"/>
    <lineage>
        <taxon>Bacteria</taxon>
        <taxon>Pseudomonadati</taxon>
        <taxon>Pseudomonadota</taxon>
        <taxon>Gammaproteobacteria</taxon>
        <taxon>Lysobacterales</taxon>
        <taxon>Rhodanobacteraceae</taxon>
        <taxon>Mizugakiibacter</taxon>
    </lineage>
</organism>
<evidence type="ECO:0000256" key="6">
    <source>
        <dbReference type="SAM" id="Phobius"/>
    </source>
</evidence>
<feature type="domain" description="TonB C-terminal" evidence="7">
    <location>
        <begin position="455"/>
        <end position="549"/>
    </location>
</feature>
<evidence type="ECO:0000256" key="4">
    <source>
        <dbReference type="ARBA" id="ARBA00023136"/>
    </source>
</evidence>
<dbReference type="Pfam" id="PF05569">
    <property type="entry name" value="Peptidase_M56"/>
    <property type="match status" value="1"/>
</dbReference>
<dbReference type="CDD" id="cd07341">
    <property type="entry name" value="M56_BlaR1_MecR1_like"/>
    <property type="match status" value="1"/>
</dbReference>
<dbReference type="InterPro" id="IPR006260">
    <property type="entry name" value="TonB/TolA_C"/>
</dbReference>
<dbReference type="OrthoDB" id="15218at2"/>
<reference evidence="8" key="1">
    <citation type="submission" date="2015-08" db="EMBL/GenBank/DDBJ databases">
        <title>Complete DNA Sequence of Pseudomonas syringae pv. actinidiae, the Causal Agent of Kiwifruit Canker Disease.</title>
        <authorList>
            <person name="Rikkerink E.H.A."/>
            <person name="Fineran P.C."/>
        </authorList>
    </citation>
    <scope>NUCLEOTIDE SEQUENCE</scope>
    <source>
        <strain evidence="8">SkMP5</strain>
    </source>
</reference>
<feature type="transmembrane region" description="Helical" evidence="6">
    <location>
        <begin position="47"/>
        <end position="69"/>
    </location>
</feature>
<dbReference type="GO" id="GO:0016020">
    <property type="term" value="C:membrane"/>
    <property type="evidence" value="ECO:0007669"/>
    <property type="project" value="UniProtKB-SubCell"/>
</dbReference>
<feature type="transmembrane region" description="Helical" evidence="6">
    <location>
        <begin position="313"/>
        <end position="331"/>
    </location>
</feature>
<dbReference type="PANTHER" id="PTHR34978:SF3">
    <property type="entry name" value="SLR0241 PROTEIN"/>
    <property type="match status" value="1"/>
</dbReference>
<sequence length="602" mass="64608">METLPAPFLDTVHVLGWTLLHFLWQGAAVGALYALVRMRVPRGRARYALGMAALAVLACCPLLTGWRLLDGMAAAVDADATVLAAMAVTPAAGDAAQPAWRELVNAALPWLVALWAIGVLLLTLRAWRHWRQIKRLLREASPLPEWEARLRELGRRLGLRRRVRLLWSQRVATPTLIGWLRPVILLPAAVALGFPVAQVELILAHELGHIRRWDHLANLLQLVLETVLFYHPVVHWISRDVRNEREICCDELVLEVTGGSPRVYVEALADLEDLRDGHHGLALAASGGVLVERVRRIAGMPLVGRSARPQARFVVGLLLAMLAAAAAHYQLARLDQARMAGLTAALARVSAVLAPQLRLAPPASGVGERLADLVPKALPLPHLRLPAAAAEASPSVTSPSPRSMPDAARPAAAPAAVEPMAARPADAPVAAPAAPVSATAQPQPTARPEGASLTAGHTAPTILFLVRPVYPEGAIAKGIEGEVEFEFALAGDGTVRDVRVVESNPVGEFEVAARRALDRSRFSPPTSADADRRYRQTFVFSLRPQTAPEPSEDVRAAGDVAAQTGCRIVTGSHICRRPDEFGPAFQPEIYGAARGMPAPSVP</sequence>
<dbReference type="AlphaFoldDB" id="A0A0K8QJS2"/>
<dbReference type="PROSITE" id="PS52015">
    <property type="entry name" value="TONB_CTD"/>
    <property type="match status" value="1"/>
</dbReference>
<dbReference type="STRING" id="1475481.GCA_000953855_00379"/>
<keyword evidence="9" id="KW-1185">Reference proteome</keyword>
<dbReference type="RefSeq" id="WP_062534553.1">
    <property type="nucleotide sequence ID" value="NZ_DF970150.1"/>
</dbReference>
<dbReference type="NCBIfam" id="TIGR01352">
    <property type="entry name" value="tonB_Cterm"/>
    <property type="match status" value="1"/>
</dbReference>
<gene>
    <name evidence="8" type="ORF">MBSD_n0373</name>
</gene>
<dbReference type="InterPro" id="IPR008756">
    <property type="entry name" value="Peptidase_M56"/>
</dbReference>
<feature type="region of interest" description="Disordered" evidence="5">
    <location>
        <begin position="390"/>
        <end position="453"/>
    </location>
</feature>